<sequence>MASSLGVEKAGFGYSSIGSSVRERKMVVIVLLRLLALLATLAAALIMGLNKETKTFVVATVGTSSIEVTLAARFQDTPANIQTLELSNGVHACSFLVVANALASFHNLLMLAVEIFGKKLDANGNRLMLISTLDIINLGILSAGAASSAFMGELAKNGNSHAQWNKVCDKFETFCKHGAGATLASFIGLAFLLAVTLISIFRLRQTPNNAHANAHANANASV</sequence>
<keyword evidence="11" id="KW-1185">Reference proteome</keyword>
<evidence type="ECO:0000256" key="6">
    <source>
        <dbReference type="ARBA" id="ARBA00022989"/>
    </source>
</evidence>
<dbReference type="Proteomes" id="UP001153076">
    <property type="component" value="Unassembled WGS sequence"/>
</dbReference>
<gene>
    <name evidence="10" type="ORF">Cgig2_029266</name>
</gene>
<feature type="domain" description="Casparian strip membrane protein" evidence="9">
    <location>
        <begin position="27"/>
        <end position="190"/>
    </location>
</feature>
<accession>A0A9Q1KVZ2</accession>
<keyword evidence="4 8" id="KW-1003">Cell membrane</keyword>
<evidence type="ECO:0000256" key="1">
    <source>
        <dbReference type="ARBA" id="ARBA00004651"/>
    </source>
</evidence>
<evidence type="ECO:0000313" key="10">
    <source>
        <dbReference type="EMBL" id="KAJ8449904.1"/>
    </source>
</evidence>
<dbReference type="InterPro" id="IPR006459">
    <property type="entry name" value="CASP/CASPL"/>
</dbReference>
<dbReference type="OrthoDB" id="610574at2759"/>
<dbReference type="GO" id="GO:0005886">
    <property type="term" value="C:plasma membrane"/>
    <property type="evidence" value="ECO:0007669"/>
    <property type="project" value="UniProtKB-SubCell"/>
</dbReference>
<dbReference type="NCBIfam" id="TIGR01569">
    <property type="entry name" value="A_tha_TIGR01569"/>
    <property type="match status" value="1"/>
</dbReference>
<evidence type="ECO:0000256" key="7">
    <source>
        <dbReference type="ARBA" id="ARBA00023136"/>
    </source>
</evidence>
<evidence type="ECO:0000256" key="8">
    <source>
        <dbReference type="RuleBase" id="RU361233"/>
    </source>
</evidence>
<evidence type="ECO:0000256" key="2">
    <source>
        <dbReference type="ARBA" id="ARBA00007651"/>
    </source>
</evidence>
<dbReference type="AlphaFoldDB" id="A0A9Q1KVZ2"/>
<dbReference type="Pfam" id="PF04535">
    <property type="entry name" value="CASP_dom"/>
    <property type="match status" value="1"/>
</dbReference>
<proteinExistence type="inferred from homology"/>
<comment type="subunit">
    <text evidence="3 8">Homodimer and heterodimers.</text>
</comment>
<feature type="transmembrane region" description="Helical" evidence="8">
    <location>
        <begin position="94"/>
        <end position="116"/>
    </location>
</feature>
<keyword evidence="5 8" id="KW-0812">Transmembrane</keyword>
<evidence type="ECO:0000256" key="5">
    <source>
        <dbReference type="ARBA" id="ARBA00022692"/>
    </source>
</evidence>
<feature type="transmembrane region" description="Helical" evidence="8">
    <location>
        <begin position="128"/>
        <end position="151"/>
    </location>
</feature>
<evidence type="ECO:0000259" key="9">
    <source>
        <dbReference type="Pfam" id="PF04535"/>
    </source>
</evidence>
<protein>
    <recommendedName>
        <fullName evidence="8">CASP-like protein</fullName>
    </recommendedName>
</protein>
<keyword evidence="7 8" id="KW-0472">Membrane</keyword>
<comment type="subcellular location">
    <subcellularLocation>
        <location evidence="1 8">Cell membrane</location>
        <topology evidence="1 8">Multi-pass membrane protein</topology>
    </subcellularLocation>
</comment>
<dbReference type="InterPro" id="IPR044173">
    <property type="entry name" value="CASPL"/>
</dbReference>
<dbReference type="PANTHER" id="PTHR36488:SF8">
    <property type="entry name" value="CASP-LIKE PROTEIN 1U1"/>
    <property type="match status" value="1"/>
</dbReference>
<dbReference type="EMBL" id="JAKOGI010000018">
    <property type="protein sequence ID" value="KAJ8449904.1"/>
    <property type="molecule type" value="Genomic_DNA"/>
</dbReference>
<evidence type="ECO:0000256" key="3">
    <source>
        <dbReference type="ARBA" id="ARBA00011489"/>
    </source>
</evidence>
<dbReference type="InterPro" id="IPR006702">
    <property type="entry name" value="CASP_dom"/>
</dbReference>
<evidence type="ECO:0000313" key="11">
    <source>
        <dbReference type="Proteomes" id="UP001153076"/>
    </source>
</evidence>
<comment type="caution">
    <text evidence="10">The sequence shown here is derived from an EMBL/GenBank/DDBJ whole genome shotgun (WGS) entry which is preliminary data.</text>
</comment>
<comment type="similarity">
    <text evidence="2 8">Belongs to the Casparian strip membrane proteins (CASP) family.</text>
</comment>
<organism evidence="10 11">
    <name type="scientific">Carnegiea gigantea</name>
    <dbReference type="NCBI Taxonomy" id="171969"/>
    <lineage>
        <taxon>Eukaryota</taxon>
        <taxon>Viridiplantae</taxon>
        <taxon>Streptophyta</taxon>
        <taxon>Embryophyta</taxon>
        <taxon>Tracheophyta</taxon>
        <taxon>Spermatophyta</taxon>
        <taxon>Magnoliopsida</taxon>
        <taxon>eudicotyledons</taxon>
        <taxon>Gunneridae</taxon>
        <taxon>Pentapetalae</taxon>
        <taxon>Caryophyllales</taxon>
        <taxon>Cactineae</taxon>
        <taxon>Cactaceae</taxon>
        <taxon>Cactoideae</taxon>
        <taxon>Echinocereeae</taxon>
        <taxon>Carnegiea</taxon>
    </lineage>
</organism>
<dbReference type="PANTHER" id="PTHR36488">
    <property type="entry name" value="CASP-LIKE PROTEIN 1U1"/>
    <property type="match status" value="1"/>
</dbReference>
<keyword evidence="6 8" id="KW-1133">Transmembrane helix</keyword>
<reference evidence="10" key="1">
    <citation type="submission" date="2022-04" db="EMBL/GenBank/DDBJ databases">
        <title>Carnegiea gigantea Genome sequencing and assembly v2.</title>
        <authorList>
            <person name="Copetti D."/>
            <person name="Sanderson M.J."/>
            <person name="Burquez A."/>
            <person name="Wojciechowski M.F."/>
        </authorList>
    </citation>
    <scope>NUCLEOTIDE SEQUENCE</scope>
    <source>
        <strain evidence="10">SGP5-SGP5p</strain>
        <tissue evidence="10">Aerial part</tissue>
    </source>
</reference>
<feature type="transmembrane region" description="Helical" evidence="8">
    <location>
        <begin position="26"/>
        <end position="49"/>
    </location>
</feature>
<evidence type="ECO:0000256" key="4">
    <source>
        <dbReference type="ARBA" id="ARBA00022475"/>
    </source>
</evidence>
<name>A0A9Q1KVZ2_9CARY</name>
<feature type="transmembrane region" description="Helical" evidence="8">
    <location>
        <begin position="179"/>
        <end position="201"/>
    </location>
</feature>